<reference evidence="9 10" key="1">
    <citation type="submission" date="2024-04" db="EMBL/GenBank/DDBJ databases">
        <title>WGS of bacteria from Torrens River.</title>
        <authorList>
            <person name="Wyrsch E.R."/>
            <person name="Drigo B."/>
        </authorList>
    </citation>
    <scope>NUCLEOTIDE SEQUENCE [LARGE SCALE GENOMIC DNA]</scope>
    <source>
        <strain evidence="9 10">TWI391</strain>
    </source>
</reference>
<dbReference type="Pfam" id="PF12704">
    <property type="entry name" value="MacB_PCD"/>
    <property type="match status" value="1"/>
</dbReference>
<feature type="domain" description="MacB-like periplasmic core" evidence="8">
    <location>
        <begin position="20"/>
        <end position="248"/>
    </location>
</feature>
<keyword evidence="10" id="KW-1185">Reference proteome</keyword>
<feature type="transmembrane region" description="Helical" evidence="6">
    <location>
        <begin position="331"/>
        <end position="358"/>
    </location>
</feature>
<evidence type="ECO:0000259" key="7">
    <source>
        <dbReference type="Pfam" id="PF02687"/>
    </source>
</evidence>
<dbReference type="InterPro" id="IPR003838">
    <property type="entry name" value="ABC3_permease_C"/>
</dbReference>
<dbReference type="InterPro" id="IPR050250">
    <property type="entry name" value="Macrolide_Exporter_MacB"/>
</dbReference>
<feature type="transmembrane region" description="Helical" evidence="6">
    <location>
        <begin position="425"/>
        <end position="444"/>
    </location>
</feature>
<evidence type="ECO:0000256" key="1">
    <source>
        <dbReference type="ARBA" id="ARBA00004651"/>
    </source>
</evidence>
<feature type="transmembrane region" description="Helical" evidence="6">
    <location>
        <begin position="753"/>
        <end position="776"/>
    </location>
</feature>
<gene>
    <name evidence="9" type="ORF">ABE541_13035</name>
</gene>
<keyword evidence="3 6" id="KW-0812">Transmembrane</keyword>
<dbReference type="PANTHER" id="PTHR30572">
    <property type="entry name" value="MEMBRANE COMPONENT OF TRANSPORTER-RELATED"/>
    <property type="match status" value="1"/>
</dbReference>
<feature type="transmembrane region" description="Helical" evidence="6">
    <location>
        <begin position="378"/>
        <end position="404"/>
    </location>
</feature>
<feature type="transmembrane region" description="Helical" evidence="6">
    <location>
        <begin position="719"/>
        <end position="738"/>
    </location>
</feature>
<evidence type="ECO:0000256" key="2">
    <source>
        <dbReference type="ARBA" id="ARBA00022475"/>
    </source>
</evidence>
<feature type="domain" description="ABC3 transporter permease C-terminal" evidence="7">
    <location>
        <begin position="669"/>
        <end position="782"/>
    </location>
</feature>
<keyword evidence="4 6" id="KW-1133">Transmembrane helix</keyword>
<dbReference type="PANTHER" id="PTHR30572:SF18">
    <property type="entry name" value="ABC-TYPE MACROLIDE FAMILY EXPORT SYSTEM PERMEASE COMPONENT 2"/>
    <property type="match status" value="1"/>
</dbReference>
<name>A0ABV0BXU9_9SPHI</name>
<evidence type="ECO:0000256" key="6">
    <source>
        <dbReference type="SAM" id="Phobius"/>
    </source>
</evidence>
<evidence type="ECO:0000256" key="4">
    <source>
        <dbReference type="ARBA" id="ARBA00022989"/>
    </source>
</evidence>
<evidence type="ECO:0000259" key="8">
    <source>
        <dbReference type="Pfam" id="PF12704"/>
    </source>
</evidence>
<dbReference type="Pfam" id="PF02687">
    <property type="entry name" value="FtsX"/>
    <property type="match status" value="2"/>
</dbReference>
<evidence type="ECO:0000313" key="9">
    <source>
        <dbReference type="EMBL" id="MEN5378187.1"/>
    </source>
</evidence>
<keyword evidence="2" id="KW-1003">Cell membrane</keyword>
<evidence type="ECO:0000256" key="3">
    <source>
        <dbReference type="ARBA" id="ARBA00022692"/>
    </source>
</evidence>
<dbReference type="InterPro" id="IPR025857">
    <property type="entry name" value="MacB_PCD"/>
</dbReference>
<proteinExistence type="predicted"/>
<dbReference type="RefSeq" id="WP_346581444.1">
    <property type="nucleotide sequence ID" value="NZ_JBDJLH010000008.1"/>
</dbReference>
<dbReference type="EMBL" id="JBDJNQ010000005">
    <property type="protein sequence ID" value="MEN5378187.1"/>
    <property type="molecule type" value="Genomic_DNA"/>
</dbReference>
<comment type="subcellular location">
    <subcellularLocation>
        <location evidence="1">Cell membrane</location>
        <topology evidence="1">Multi-pass membrane protein</topology>
    </subcellularLocation>
</comment>
<feature type="domain" description="ABC3 transporter permease C-terminal" evidence="7">
    <location>
        <begin position="290"/>
        <end position="404"/>
    </location>
</feature>
<keyword evidence="5 6" id="KW-0472">Membrane</keyword>
<feature type="transmembrane region" description="Helical" evidence="6">
    <location>
        <begin position="21"/>
        <end position="41"/>
    </location>
</feature>
<dbReference type="Proteomes" id="UP001409291">
    <property type="component" value="Unassembled WGS sequence"/>
</dbReference>
<protein>
    <submittedName>
        <fullName evidence="9">ABC transporter permease</fullName>
    </submittedName>
</protein>
<organism evidence="9 10">
    <name type="scientific">Sphingobacterium kitahiroshimense</name>
    <dbReference type="NCBI Taxonomy" id="470446"/>
    <lineage>
        <taxon>Bacteria</taxon>
        <taxon>Pseudomonadati</taxon>
        <taxon>Bacteroidota</taxon>
        <taxon>Sphingobacteriia</taxon>
        <taxon>Sphingobacteriales</taxon>
        <taxon>Sphingobacteriaceae</taxon>
        <taxon>Sphingobacterium</taxon>
    </lineage>
</organism>
<evidence type="ECO:0000256" key="5">
    <source>
        <dbReference type="ARBA" id="ARBA00023136"/>
    </source>
</evidence>
<comment type="caution">
    <text evidence="9">The sequence shown here is derived from an EMBL/GenBank/DDBJ whole genome shotgun (WGS) entry which is preliminary data.</text>
</comment>
<feature type="transmembrane region" description="Helical" evidence="6">
    <location>
        <begin position="666"/>
        <end position="687"/>
    </location>
</feature>
<accession>A0ABV0BXU9</accession>
<sequence>MIFKYIKTAWRNLTKSKFYTAINIVGLSISIATAIMILLWVQDEISFDRFHKDYKQIYNVHNIWKGGGKENISSNTPGPVGFYAKDVPAIASSVRIARESSGIISLKNQKDSYTGLSMAYADSSFFNFFSFPLLQSSKPNLLTNIDEVTISEALSQKLFKGENAIGKMILFEKTPFFVTGVFVDMPQNSTLRYDAIFPMTYRAKIFTENGGNGIWKTIDEDLGNYSFDTYFKLTPEANPDQAIAQINNSYIKAREGNKNTIFKLGSLADKHLIAPDGNKSALRMVQIFGAVALLLLFIGAINYVNLATARAMDRAKEVSIRKIVGASRKQLFFQFMAETFLTFILATCVAVIWIGLSFSTYNSISGKLMAFNLNNPTLWLLIGSSLLMTVLFSSIYPAIQLSSFKPIAALKGKSSKPTNSIFRKGLVVFQYVSSIILIICTLVIEKQMKFIREFNLGYDTSYIFTVELNEGAVENKSTVASKLSEDPSIVSYSINGIYNPMDYGSSTGDIDWPNRTKDQSLIVTQATIDKNFIPLMNLKLIEGNNIKGVPADSSSYIINETMAKQLGLEKPYVGAQMSLHEVPGTVIGVVKDFNFSNLKNKIEPLVFWTHRYAGTLYVKTTASNAQKAIEKVKTIFNSYPSEQPFEYTFLDSKFDKMYKSDLRTGLLFNIFASIAIFVSSLGLLALATNAAQTKVKEIGIRKVLGASIPQIVQLLGKEFVSLLIIAILIASPLAWYFANEWLANFSFKTELNVWIFLIGASIALLIAGLTISYQAIRAAKVNVINSLRDE</sequence>
<evidence type="ECO:0000313" key="10">
    <source>
        <dbReference type="Proteomes" id="UP001409291"/>
    </source>
</evidence>
<feature type="transmembrane region" description="Helical" evidence="6">
    <location>
        <begin position="287"/>
        <end position="306"/>
    </location>
</feature>